<proteinExistence type="predicted"/>
<evidence type="ECO:0000313" key="1">
    <source>
        <dbReference type="EMBL" id="REC44745.1"/>
    </source>
</evidence>
<gene>
    <name evidence="1" type="ORF">DRF67_16865</name>
</gene>
<dbReference type="EMBL" id="QNVV01000018">
    <property type="protein sequence ID" value="REC44745.1"/>
    <property type="molecule type" value="Genomic_DNA"/>
</dbReference>
<reference evidence="1 2" key="1">
    <citation type="submission" date="2018-06" db="EMBL/GenBank/DDBJ databases">
        <title>Novel Chryseobacterium species.</title>
        <authorList>
            <person name="Newman J."/>
            <person name="Hugo C."/>
            <person name="Oosthuizen L."/>
            <person name="Charimba G."/>
        </authorList>
    </citation>
    <scope>NUCLEOTIDE SEQUENCE [LARGE SCALE GENOMIC DNA]</scope>
    <source>
        <strain evidence="1 2">7_F195</strain>
    </source>
</reference>
<dbReference type="Proteomes" id="UP000256257">
    <property type="component" value="Unassembled WGS sequence"/>
</dbReference>
<keyword evidence="2" id="KW-1185">Reference proteome</keyword>
<comment type="caution">
    <text evidence="1">The sequence shown here is derived from an EMBL/GenBank/DDBJ whole genome shotgun (WGS) entry which is preliminary data.</text>
</comment>
<dbReference type="AlphaFoldDB" id="A0A3D9AU34"/>
<sequence length="84" mass="9430">MGAIFAERSAFAAVKYEICLIKPSDHRVISLLNTSLRYNIKTFVLTFPTSKNSIFTAKGANSFIIEHYKTFAWAFHLARGIGLC</sequence>
<name>A0A3D9AU34_9FLAO</name>
<accession>A0A3D9AU34</accession>
<protein>
    <submittedName>
        <fullName evidence="1">Uncharacterized protein</fullName>
    </submittedName>
</protein>
<evidence type="ECO:0000313" key="2">
    <source>
        <dbReference type="Proteomes" id="UP000256257"/>
    </source>
</evidence>
<organism evidence="1 2">
    <name type="scientific">Chryseobacterium pennipullorum</name>
    <dbReference type="NCBI Taxonomy" id="2258963"/>
    <lineage>
        <taxon>Bacteria</taxon>
        <taxon>Pseudomonadati</taxon>
        <taxon>Bacteroidota</taxon>
        <taxon>Flavobacteriia</taxon>
        <taxon>Flavobacteriales</taxon>
        <taxon>Weeksellaceae</taxon>
        <taxon>Chryseobacterium group</taxon>
        <taxon>Chryseobacterium</taxon>
    </lineage>
</organism>